<feature type="compositionally biased region" description="Low complexity" evidence="1">
    <location>
        <begin position="70"/>
        <end position="80"/>
    </location>
</feature>
<feature type="compositionally biased region" description="Basic and acidic residues" evidence="1">
    <location>
        <begin position="110"/>
        <end position="120"/>
    </location>
</feature>
<reference evidence="2" key="1">
    <citation type="journal article" date="2021" name="Nat. Commun.">
        <title>Genetic determinants of endophytism in the Arabidopsis root mycobiome.</title>
        <authorList>
            <person name="Mesny F."/>
            <person name="Miyauchi S."/>
            <person name="Thiergart T."/>
            <person name="Pickel B."/>
            <person name="Atanasova L."/>
            <person name="Karlsson M."/>
            <person name="Huettel B."/>
            <person name="Barry K.W."/>
            <person name="Haridas S."/>
            <person name="Chen C."/>
            <person name="Bauer D."/>
            <person name="Andreopoulos W."/>
            <person name="Pangilinan J."/>
            <person name="LaButti K."/>
            <person name="Riley R."/>
            <person name="Lipzen A."/>
            <person name="Clum A."/>
            <person name="Drula E."/>
            <person name="Henrissat B."/>
            <person name="Kohler A."/>
            <person name="Grigoriev I.V."/>
            <person name="Martin F.M."/>
            <person name="Hacquard S."/>
        </authorList>
    </citation>
    <scope>NUCLEOTIDE SEQUENCE</scope>
    <source>
        <strain evidence="2">MPI-CAGE-CH-0230</strain>
    </source>
</reference>
<feature type="compositionally biased region" description="Polar residues" evidence="1">
    <location>
        <begin position="149"/>
        <end position="160"/>
    </location>
</feature>
<dbReference type="GeneID" id="70178230"/>
<feature type="compositionally biased region" description="Low complexity" evidence="1">
    <location>
        <begin position="178"/>
        <end position="191"/>
    </location>
</feature>
<evidence type="ECO:0000313" key="2">
    <source>
        <dbReference type="EMBL" id="KAH7024563.1"/>
    </source>
</evidence>
<sequence>MTPASVPESRFLAPKASLASSTASASRAVLAEYATRASLPSKTSRRRTGAESQIYLLGWFKSRRGEGRGAARSASRIGARTAGGGSTTKAFWLDTEGRGMSYPGSIDDDTSPKLEGRESRALQADDEDFPLSDSALRMQMAEERHRSRNYQQMHSSSTSAELRRARWDHEDQHDASPQVHQQPPSQTIQQQLSDVQS</sequence>
<dbReference type="Proteomes" id="UP000756346">
    <property type="component" value="Unassembled WGS sequence"/>
</dbReference>
<comment type="caution">
    <text evidence="2">The sequence shown here is derived from an EMBL/GenBank/DDBJ whole genome shotgun (WGS) entry which is preliminary data.</text>
</comment>
<feature type="region of interest" description="Disordered" evidence="1">
    <location>
        <begin position="68"/>
        <end position="197"/>
    </location>
</feature>
<name>A0A9P9BIS8_9PEZI</name>
<evidence type="ECO:0000313" key="3">
    <source>
        <dbReference type="Proteomes" id="UP000756346"/>
    </source>
</evidence>
<dbReference type="RefSeq" id="XP_046008111.1">
    <property type="nucleotide sequence ID" value="XM_046148684.1"/>
</dbReference>
<organism evidence="2 3">
    <name type="scientific">Microdochium trichocladiopsis</name>
    <dbReference type="NCBI Taxonomy" id="1682393"/>
    <lineage>
        <taxon>Eukaryota</taxon>
        <taxon>Fungi</taxon>
        <taxon>Dikarya</taxon>
        <taxon>Ascomycota</taxon>
        <taxon>Pezizomycotina</taxon>
        <taxon>Sordariomycetes</taxon>
        <taxon>Xylariomycetidae</taxon>
        <taxon>Xylariales</taxon>
        <taxon>Microdochiaceae</taxon>
        <taxon>Microdochium</taxon>
    </lineage>
</organism>
<feature type="compositionally biased region" description="Basic and acidic residues" evidence="1">
    <location>
        <begin position="161"/>
        <end position="174"/>
    </location>
</feature>
<dbReference type="EMBL" id="JAGTJQ010000009">
    <property type="protein sequence ID" value="KAH7024563.1"/>
    <property type="molecule type" value="Genomic_DNA"/>
</dbReference>
<evidence type="ECO:0000256" key="1">
    <source>
        <dbReference type="SAM" id="MobiDB-lite"/>
    </source>
</evidence>
<gene>
    <name evidence="2" type="ORF">B0I36DRAFT_162923</name>
</gene>
<dbReference type="AlphaFoldDB" id="A0A9P9BIS8"/>
<keyword evidence="3" id="KW-1185">Reference proteome</keyword>
<proteinExistence type="predicted"/>
<protein>
    <submittedName>
        <fullName evidence="2">Uncharacterized protein</fullName>
    </submittedName>
</protein>
<accession>A0A9P9BIS8</accession>